<evidence type="ECO:0000313" key="1">
    <source>
        <dbReference type="EMBL" id="KKK89143.1"/>
    </source>
</evidence>
<organism evidence="1">
    <name type="scientific">marine sediment metagenome</name>
    <dbReference type="NCBI Taxonomy" id="412755"/>
    <lineage>
        <taxon>unclassified sequences</taxon>
        <taxon>metagenomes</taxon>
        <taxon>ecological metagenomes</taxon>
    </lineage>
</organism>
<dbReference type="EMBL" id="LAZR01049649">
    <property type="protein sequence ID" value="KKK89143.1"/>
    <property type="molecule type" value="Genomic_DNA"/>
</dbReference>
<feature type="non-terminal residue" evidence="1">
    <location>
        <position position="1"/>
    </location>
</feature>
<name>A0A0F8Z5V8_9ZZZZ</name>
<accession>A0A0F8Z5V8</accession>
<gene>
    <name evidence="1" type="ORF">LCGC14_2736100</name>
</gene>
<comment type="caution">
    <text evidence="1">The sequence shown here is derived from an EMBL/GenBank/DDBJ whole genome shotgun (WGS) entry which is preliminary data.</text>
</comment>
<reference evidence="1" key="1">
    <citation type="journal article" date="2015" name="Nature">
        <title>Complex archaea that bridge the gap between prokaryotes and eukaryotes.</title>
        <authorList>
            <person name="Spang A."/>
            <person name="Saw J.H."/>
            <person name="Jorgensen S.L."/>
            <person name="Zaremba-Niedzwiedzka K."/>
            <person name="Martijn J."/>
            <person name="Lind A.E."/>
            <person name="van Eijk R."/>
            <person name="Schleper C."/>
            <person name="Guy L."/>
            <person name="Ettema T.J."/>
        </authorList>
    </citation>
    <scope>NUCLEOTIDE SEQUENCE</scope>
</reference>
<sequence length="147" mass="16501">PMVKDVINALPVLSRVKGAKLVTIMGGSHTGFSDSAKYLRWFENPDSIGCAQVLKALDIDEEEPWYTLLGSQEQGVIYETPAPLCTMQPLPVAMNPLRQHMITKVAILSFFQSHFADTAEEKKYYSEFLSKIMAKELPEVIYQESAM</sequence>
<proteinExistence type="predicted"/>
<protein>
    <submittedName>
        <fullName evidence="1">Uncharacterized protein</fullName>
    </submittedName>
</protein>
<dbReference type="AlphaFoldDB" id="A0A0F8Z5V8"/>